<reference evidence="2" key="1">
    <citation type="submission" date="2016-10" db="EMBL/GenBank/DDBJ databases">
        <authorList>
            <person name="Varghese N."/>
            <person name="Submissions S."/>
        </authorList>
    </citation>
    <scope>NUCLEOTIDE SEQUENCE [LARGE SCALE GENOMIC DNA]</scope>
    <source>
        <strain evidence="2">EPL6</strain>
    </source>
</reference>
<dbReference type="AlphaFoldDB" id="A0A1G9V4F8"/>
<gene>
    <name evidence="1" type="ORF">SAMN05428957_11130</name>
</gene>
<dbReference type="Proteomes" id="UP000198552">
    <property type="component" value="Unassembled WGS sequence"/>
</dbReference>
<dbReference type="EMBL" id="FNHP01000011">
    <property type="protein sequence ID" value="SDM67048.1"/>
    <property type="molecule type" value="Genomic_DNA"/>
</dbReference>
<dbReference type="SUPFAM" id="SSF51161">
    <property type="entry name" value="Trimeric LpxA-like enzymes"/>
    <property type="match status" value="1"/>
</dbReference>
<dbReference type="OrthoDB" id="5323702at2"/>
<dbReference type="RefSeq" id="WP_139182764.1">
    <property type="nucleotide sequence ID" value="NZ_FNHP01000011.1"/>
</dbReference>
<keyword evidence="1" id="KW-0808">Transferase</keyword>
<organism evidence="1 2">
    <name type="scientific">Oryzisolibacter propanilivorax</name>
    <dbReference type="NCBI Taxonomy" id="1527607"/>
    <lineage>
        <taxon>Bacteria</taxon>
        <taxon>Pseudomonadati</taxon>
        <taxon>Pseudomonadota</taxon>
        <taxon>Betaproteobacteria</taxon>
        <taxon>Burkholderiales</taxon>
        <taxon>Comamonadaceae</taxon>
        <taxon>Oryzisolibacter</taxon>
    </lineage>
</organism>
<protein>
    <submittedName>
        <fullName evidence="1">Serine O-acetyltransferase</fullName>
    </submittedName>
</protein>
<sequence length="219" mass="24283">MEILRMDRARLLRYVAQQLHHTLPDDFDPRADLDAHLDEALARLNVCINAVRPWRQDRFDPLHSTQYCSFLYFLAHTIWRRTATTETPTRLFLLNKALNGIDLFYEIDLPEVFFIGHSVGIVFAKATYGNFLVAYQNSTVGKNHGVAPVLGEGVVLYPNTAIIGRCRVGDGTVLAQGASLVNTDAPGHCTVFGTSTGAGVVFGPRRRDVLADIFRSPPG</sequence>
<dbReference type="Gene3D" id="2.160.10.10">
    <property type="entry name" value="Hexapeptide repeat proteins"/>
    <property type="match status" value="1"/>
</dbReference>
<evidence type="ECO:0000313" key="2">
    <source>
        <dbReference type="Proteomes" id="UP000198552"/>
    </source>
</evidence>
<name>A0A1G9V4F8_9BURK</name>
<accession>A0A1G9V4F8</accession>
<dbReference type="STRING" id="1527607.SAMN05428957_11130"/>
<evidence type="ECO:0000313" key="1">
    <source>
        <dbReference type="EMBL" id="SDM67048.1"/>
    </source>
</evidence>
<proteinExistence type="predicted"/>
<dbReference type="GO" id="GO:0016740">
    <property type="term" value="F:transferase activity"/>
    <property type="evidence" value="ECO:0007669"/>
    <property type="project" value="UniProtKB-KW"/>
</dbReference>
<keyword evidence="2" id="KW-1185">Reference proteome</keyword>
<dbReference type="InterPro" id="IPR011004">
    <property type="entry name" value="Trimer_LpxA-like_sf"/>
</dbReference>